<sequence>MHDFLINIVLNITMKNISGFTLIELMATIVVMGFLIAVGLPGFQDFMKAGQITTVNNEFVSAVQVARSGAIQLAEPACVCSSSNAESPTPSCSGSDSWEDGWISFVDVNTASATDCVYDASDDDVLLKAWNGVNTTVGMTVRSNSPTINASDFIRFNSRGIPASAQGVSMQGMFVICDDRGLTVGAEVLGRGVILSASGSLRTTKDAAIIGACL</sequence>
<evidence type="ECO:0000256" key="11">
    <source>
        <dbReference type="SAM" id="Phobius"/>
    </source>
</evidence>
<dbReference type="InterPro" id="IPR012902">
    <property type="entry name" value="N_methyl_site"/>
</dbReference>
<dbReference type="EMBL" id="QFXC01000011">
    <property type="protein sequence ID" value="RDH82592.1"/>
    <property type="molecule type" value="Genomic_DNA"/>
</dbReference>
<keyword evidence="14" id="KW-1185">Reference proteome</keyword>
<evidence type="ECO:0000256" key="1">
    <source>
        <dbReference type="ARBA" id="ARBA00004377"/>
    </source>
</evidence>
<evidence type="ECO:0000256" key="4">
    <source>
        <dbReference type="ARBA" id="ARBA00022481"/>
    </source>
</evidence>
<evidence type="ECO:0000259" key="12">
    <source>
        <dbReference type="Pfam" id="PF12019"/>
    </source>
</evidence>
<evidence type="ECO:0000256" key="10">
    <source>
        <dbReference type="ARBA" id="ARBA00030775"/>
    </source>
</evidence>
<dbReference type="AlphaFoldDB" id="A0A370DCF1"/>
<dbReference type="InterPro" id="IPR022346">
    <property type="entry name" value="T2SS_GspH"/>
</dbReference>
<organism evidence="13 14">
    <name type="scientific">endosymbiont of Galathealinum brachiosum</name>
    <dbReference type="NCBI Taxonomy" id="2200906"/>
    <lineage>
        <taxon>Bacteria</taxon>
        <taxon>Pseudomonadati</taxon>
        <taxon>Pseudomonadota</taxon>
        <taxon>Gammaproteobacteria</taxon>
        <taxon>sulfur-oxidizing symbionts</taxon>
    </lineage>
</organism>
<comment type="subcellular location">
    <subcellularLocation>
        <location evidence="1">Cell inner membrane</location>
        <topology evidence="1">Single-pass membrane protein</topology>
    </subcellularLocation>
</comment>
<dbReference type="NCBIfam" id="TIGR02532">
    <property type="entry name" value="IV_pilin_GFxxxE"/>
    <property type="match status" value="1"/>
</dbReference>
<name>A0A370DCF1_9GAMM</name>
<evidence type="ECO:0000256" key="3">
    <source>
        <dbReference type="ARBA" id="ARBA00022475"/>
    </source>
</evidence>
<comment type="similarity">
    <text evidence="9">Belongs to the GSP H family.</text>
</comment>
<evidence type="ECO:0000256" key="5">
    <source>
        <dbReference type="ARBA" id="ARBA00022519"/>
    </source>
</evidence>
<dbReference type="SUPFAM" id="SSF54523">
    <property type="entry name" value="Pili subunits"/>
    <property type="match status" value="1"/>
</dbReference>
<keyword evidence="8 11" id="KW-0472">Membrane</keyword>
<evidence type="ECO:0000256" key="9">
    <source>
        <dbReference type="ARBA" id="ARBA00025772"/>
    </source>
</evidence>
<dbReference type="GO" id="GO:0015628">
    <property type="term" value="P:protein secretion by the type II secretion system"/>
    <property type="evidence" value="ECO:0007669"/>
    <property type="project" value="InterPro"/>
</dbReference>
<dbReference type="InterPro" id="IPR045584">
    <property type="entry name" value="Pilin-like"/>
</dbReference>
<comment type="caution">
    <text evidence="13">The sequence shown here is derived from an EMBL/GenBank/DDBJ whole genome shotgun (WGS) entry which is preliminary data.</text>
</comment>
<keyword evidence="3" id="KW-1003">Cell membrane</keyword>
<evidence type="ECO:0000313" key="13">
    <source>
        <dbReference type="EMBL" id="RDH82592.1"/>
    </source>
</evidence>
<keyword evidence="5" id="KW-0997">Cell inner membrane</keyword>
<keyword evidence="4" id="KW-0488">Methylation</keyword>
<evidence type="ECO:0000313" key="14">
    <source>
        <dbReference type="Proteomes" id="UP000254266"/>
    </source>
</evidence>
<dbReference type="Gene3D" id="3.55.40.10">
    <property type="entry name" value="minor pseudopilin epsh domain"/>
    <property type="match status" value="1"/>
</dbReference>
<dbReference type="GO" id="GO:0005886">
    <property type="term" value="C:plasma membrane"/>
    <property type="evidence" value="ECO:0007669"/>
    <property type="project" value="UniProtKB-SubCell"/>
</dbReference>
<keyword evidence="7 11" id="KW-1133">Transmembrane helix</keyword>
<evidence type="ECO:0000256" key="8">
    <source>
        <dbReference type="ARBA" id="ARBA00023136"/>
    </source>
</evidence>
<dbReference type="Pfam" id="PF12019">
    <property type="entry name" value="GspH"/>
    <property type="match status" value="1"/>
</dbReference>
<evidence type="ECO:0000256" key="2">
    <source>
        <dbReference type="ARBA" id="ARBA00021549"/>
    </source>
</evidence>
<dbReference type="PROSITE" id="PS00409">
    <property type="entry name" value="PROKAR_NTER_METHYL"/>
    <property type="match status" value="1"/>
</dbReference>
<keyword evidence="6 11" id="KW-0812">Transmembrane</keyword>
<proteinExistence type="inferred from homology"/>
<dbReference type="Proteomes" id="UP000254266">
    <property type="component" value="Unassembled WGS sequence"/>
</dbReference>
<accession>A0A370DCF1</accession>
<evidence type="ECO:0000256" key="7">
    <source>
        <dbReference type="ARBA" id="ARBA00022989"/>
    </source>
</evidence>
<feature type="domain" description="General secretion pathway GspH" evidence="12">
    <location>
        <begin position="57"/>
        <end position="199"/>
    </location>
</feature>
<evidence type="ECO:0000256" key="6">
    <source>
        <dbReference type="ARBA" id="ARBA00022692"/>
    </source>
</evidence>
<reference evidence="13 14" key="1">
    <citation type="journal article" date="2018" name="ISME J.">
        <title>Endosymbiont genomes yield clues of tubeworm success.</title>
        <authorList>
            <person name="Li Y."/>
            <person name="Liles M.R."/>
            <person name="Halanych K.M."/>
        </authorList>
    </citation>
    <scope>NUCLEOTIDE SEQUENCE [LARGE SCALE GENOMIC DNA]</scope>
    <source>
        <strain evidence="13">A1464</strain>
    </source>
</reference>
<feature type="transmembrane region" description="Helical" evidence="11">
    <location>
        <begin position="20"/>
        <end position="40"/>
    </location>
</feature>
<dbReference type="GO" id="GO:0015627">
    <property type="term" value="C:type II protein secretion system complex"/>
    <property type="evidence" value="ECO:0007669"/>
    <property type="project" value="InterPro"/>
</dbReference>
<dbReference type="Pfam" id="PF07963">
    <property type="entry name" value="N_methyl"/>
    <property type="match status" value="1"/>
</dbReference>
<protein>
    <recommendedName>
        <fullName evidence="2">Type II secretion system protein H</fullName>
    </recommendedName>
    <alternativeName>
        <fullName evidence="10">General secretion pathway protein H</fullName>
    </alternativeName>
</protein>
<gene>
    <name evidence="13" type="ORF">DIZ80_09920</name>
</gene>